<keyword evidence="3" id="KW-1185">Reference proteome</keyword>
<feature type="region of interest" description="Disordered" evidence="1">
    <location>
        <begin position="1"/>
        <end position="34"/>
    </location>
</feature>
<name>A0AAV2SW26_MEGNR</name>
<feature type="non-terminal residue" evidence="2">
    <location>
        <position position="624"/>
    </location>
</feature>
<feature type="compositionally biased region" description="Basic and acidic residues" evidence="1">
    <location>
        <begin position="432"/>
        <end position="473"/>
    </location>
</feature>
<comment type="caution">
    <text evidence="2">The sequence shown here is derived from an EMBL/GenBank/DDBJ whole genome shotgun (WGS) entry which is preliminary data.</text>
</comment>
<feature type="non-terminal residue" evidence="2">
    <location>
        <position position="1"/>
    </location>
</feature>
<feature type="region of interest" description="Disordered" evidence="1">
    <location>
        <begin position="430"/>
        <end position="473"/>
    </location>
</feature>
<reference evidence="2 3" key="1">
    <citation type="submission" date="2024-05" db="EMBL/GenBank/DDBJ databases">
        <authorList>
            <person name="Wallberg A."/>
        </authorList>
    </citation>
    <scope>NUCLEOTIDE SEQUENCE [LARGE SCALE GENOMIC DNA]</scope>
</reference>
<evidence type="ECO:0000256" key="1">
    <source>
        <dbReference type="SAM" id="MobiDB-lite"/>
    </source>
</evidence>
<feature type="compositionally biased region" description="Polar residues" evidence="1">
    <location>
        <begin position="20"/>
        <end position="34"/>
    </location>
</feature>
<feature type="compositionally biased region" description="Basic and acidic residues" evidence="1">
    <location>
        <begin position="605"/>
        <end position="616"/>
    </location>
</feature>
<feature type="region of interest" description="Disordered" evidence="1">
    <location>
        <begin position="355"/>
        <end position="377"/>
    </location>
</feature>
<gene>
    <name evidence="2" type="ORF">MNOR_LOCUS41161</name>
</gene>
<feature type="region of interest" description="Disordered" evidence="1">
    <location>
        <begin position="169"/>
        <end position="199"/>
    </location>
</feature>
<feature type="region of interest" description="Disordered" evidence="1">
    <location>
        <begin position="583"/>
        <end position="624"/>
    </location>
</feature>
<feature type="compositionally biased region" description="Polar residues" evidence="1">
    <location>
        <begin position="1"/>
        <end position="11"/>
    </location>
</feature>
<evidence type="ECO:0000313" key="2">
    <source>
        <dbReference type="EMBL" id="CAL4245958.1"/>
    </source>
</evidence>
<organism evidence="2 3">
    <name type="scientific">Meganyctiphanes norvegica</name>
    <name type="common">Northern krill</name>
    <name type="synonym">Thysanopoda norvegica</name>
    <dbReference type="NCBI Taxonomy" id="48144"/>
    <lineage>
        <taxon>Eukaryota</taxon>
        <taxon>Metazoa</taxon>
        <taxon>Ecdysozoa</taxon>
        <taxon>Arthropoda</taxon>
        <taxon>Crustacea</taxon>
        <taxon>Multicrustacea</taxon>
        <taxon>Malacostraca</taxon>
        <taxon>Eumalacostraca</taxon>
        <taxon>Eucarida</taxon>
        <taxon>Euphausiacea</taxon>
        <taxon>Euphausiidae</taxon>
        <taxon>Meganyctiphanes</taxon>
    </lineage>
</organism>
<dbReference type="EMBL" id="CAXKWB010142605">
    <property type="protein sequence ID" value="CAL4245958.1"/>
    <property type="molecule type" value="Genomic_DNA"/>
</dbReference>
<feature type="compositionally biased region" description="Basic and acidic residues" evidence="1">
    <location>
        <begin position="170"/>
        <end position="190"/>
    </location>
</feature>
<protein>
    <submittedName>
        <fullName evidence="2">Uncharacterized protein</fullName>
    </submittedName>
</protein>
<dbReference type="AlphaFoldDB" id="A0AAV2SW26"/>
<feature type="compositionally biased region" description="Basic and acidic residues" evidence="1">
    <location>
        <begin position="356"/>
        <end position="377"/>
    </location>
</feature>
<accession>A0AAV2SW26</accession>
<sequence>RNSSGNNSQYMQYDYGKTCDGQSNLNAPNQSTNTNAEIHHQNTNIASKTRTPDKVNANHPVRVLPVLHSIRDLPISYSRGRRGRGRGRANKYIPTIANKVNEPFDPSSENLKFNPNLNNDKNDITLEISPEMLTELGFTEATVVGKVQMEGKVVDLMVKPEKCYTSNKSELLDNEKDQPLVAEPKAKSQKYENNTSENSYQPEYSVLDNLLTVSEGKGKEKNCASNMTNNLVKPMTNSNEEMKHDEVYINKHSKSDHKSIDYVKGKSLITKPKLLECPICSLLIKTNEYVNHINCHKLPENDDKSNSLPNLNESSDVLNEENLSLPVRQSEEESNIYLQQAIVNSYSNKNIKMHKKEQTEENKIDNHQDHKKTSNRLDKECLSTSVSQLEWQQATANINKDQESELHEKEENQHHEQEFNLYQHQVLANNHSDQETETQKNEHSEQEPLQHKMNESNEVQDHAETNETGKETEEIRYNNFQTENKNLKIGNNTFEIINTTSGMNDINDMTTFKPVKPNKNVKNNFETENQNLTVEEKTNIDNLQCGMIKRYKTGNKIIVASCNEVFQPSNEDSSTAQVGNLQTHTNMEKNQSKNINISNSKRVRKSYDFDPSYEPKKQKRGRGR</sequence>
<dbReference type="Proteomes" id="UP001497623">
    <property type="component" value="Unassembled WGS sequence"/>
</dbReference>
<proteinExistence type="predicted"/>
<evidence type="ECO:0000313" key="3">
    <source>
        <dbReference type="Proteomes" id="UP001497623"/>
    </source>
</evidence>